<keyword evidence="2" id="KW-1185">Reference proteome</keyword>
<reference evidence="1" key="1">
    <citation type="submission" date="2020-05" db="EMBL/GenBank/DDBJ databases">
        <title>Large-scale comparative analyses of tick genomes elucidate their genetic diversity and vector capacities.</title>
        <authorList>
            <person name="Jia N."/>
            <person name="Wang J."/>
            <person name="Shi W."/>
            <person name="Du L."/>
            <person name="Sun Y."/>
            <person name="Zhan W."/>
            <person name="Jiang J."/>
            <person name="Wang Q."/>
            <person name="Zhang B."/>
            <person name="Ji P."/>
            <person name="Sakyi L.B."/>
            <person name="Cui X."/>
            <person name="Yuan T."/>
            <person name="Jiang B."/>
            <person name="Yang W."/>
            <person name="Lam T.T.-Y."/>
            <person name="Chang Q."/>
            <person name="Ding S."/>
            <person name="Wang X."/>
            <person name="Zhu J."/>
            <person name="Ruan X."/>
            <person name="Zhao L."/>
            <person name="Wei J."/>
            <person name="Que T."/>
            <person name="Du C."/>
            <person name="Cheng J."/>
            <person name="Dai P."/>
            <person name="Han X."/>
            <person name="Huang E."/>
            <person name="Gao Y."/>
            <person name="Liu J."/>
            <person name="Shao H."/>
            <person name="Ye R."/>
            <person name="Li L."/>
            <person name="Wei W."/>
            <person name="Wang X."/>
            <person name="Wang C."/>
            <person name="Yang T."/>
            <person name="Huo Q."/>
            <person name="Li W."/>
            <person name="Guo W."/>
            <person name="Chen H."/>
            <person name="Zhou L."/>
            <person name="Ni X."/>
            <person name="Tian J."/>
            <person name="Zhou Y."/>
            <person name="Sheng Y."/>
            <person name="Liu T."/>
            <person name="Pan Y."/>
            <person name="Xia L."/>
            <person name="Li J."/>
            <person name="Zhao F."/>
            <person name="Cao W."/>
        </authorList>
    </citation>
    <scope>NUCLEOTIDE SEQUENCE</scope>
    <source>
        <strain evidence="1">Dsil-2018</strain>
    </source>
</reference>
<evidence type="ECO:0000313" key="1">
    <source>
        <dbReference type="EMBL" id="KAH7974768.1"/>
    </source>
</evidence>
<dbReference type="Proteomes" id="UP000821865">
    <property type="component" value="Chromosome 10"/>
</dbReference>
<name>A0ACB8DR26_DERSI</name>
<accession>A0ACB8DR26</accession>
<gene>
    <name evidence="1" type="ORF">HPB49_019242</name>
</gene>
<organism evidence="1 2">
    <name type="scientific">Dermacentor silvarum</name>
    <name type="common">Tick</name>
    <dbReference type="NCBI Taxonomy" id="543639"/>
    <lineage>
        <taxon>Eukaryota</taxon>
        <taxon>Metazoa</taxon>
        <taxon>Ecdysozoa</taxon>
        <taxon>Arthropoda</taxon>
        <taxon>Chelicerata</taxon>
        <taxon>Arachnida</taxon>
        <taxon>Acari</taxon>
        <taxon>Parasitiformes</taxon>
        <taxon>Ixodida</taxon>
        <taxon>Ixodoidea</taxon>
        <taxon>Ixodidae</taxon>
        <taxon>Rhipicephalinae</taxon>
        <taxon>Dermacentor</taxon>
    </lineage>
</organism>
<dbReference type="EMBL" id="CM023479">
    <property type="protein sequence ID" value="KAH7974768.1"/>
    <property type="molecule type" value="Genomic_DNA"/>
</dbReference>
<protein>
    <submittedName>
        <fullName evidence="1">Uncharacterized protein</fullName>
    </submittedName>
</protein>
<evidence type="ECO:0000313" key="2">
    <source>
        <dbReference type="Proteomes" id="UP000821865"/>
    </source>
</evidence>
<comment type="caution">
    <text evidence="1">The sequence shown here is derived from an EMBL/GenBank/DDBJ whole genome shotgun (WGS) entry which is preliminary data.</text>
</comment>
<sequence>MRMEAATFVFFIGCLVLNGASATNSTNTRSRASIQACIPDGKSSSIGDRASCTFTRIVDVDPSRFPSRIPTVVCKCPGLLCSTLGDFRCYEVKEQLEVIFRARNGAFRTDTIEVTTSCVCALSRSARADGIGVRVGNRDEKRDQAAIPFGSGTIAVG</sequence>
<proteinExistence type="predicted"/>